<keyword evidence="1" id="KW-0479">Metal-binding</keyword>
<dbReference type="PROSITE" id="PS00518">
    <property type="entry name" value="ZF_RING_1"/>
    <property type="match status" value="1"/>
</dbReference>
<evidence type="ECO:0000256" key="1">
    <source>
        <dbReference type="ARBA" id="ARBA00022723"/>
    </source>
</evidence>
<organism>
    <name type="scientific">Branchiostoma floridae</name>
    <name type="common">Florida lancelet</name>
    <name type="synonym">Amphioxus</name>
    <dbReference type="NCBI Taxonomy" id="7739"/>
    <lineage>
        <taxon>Eukaryota</taxon>
        <taxon>Metazoa</taxon>
        <taxon>Chordata</taxon>
        <taxon>Cephalochordata</taxon>
        <taxon>Leptocardii</taxon>
        <taxon>Amphioxiformes</taxon>
        <taxon>Branchiostomatidae</taxon>
        <taxon>Branchiostoma</taxon>
    </lineage>
</organism>
<dbReference type="InterPro" id="IPR013083">
    <property type="entry name" value="Znf_RING/FYVE/PHD"/>
</dbReference>
<dbReference type="InterPro" id="IPR001841">
    <property type="entry name" value="Znf_RING"/>
</dbReference>
<dbReference type="InterPro" id="IPR017907">
    <property type="entry name" value="Znf_RING_CS"/>
</dbReference>
<dbReference type="Gene3D" id="3.30.40.10">
    <property type="entry name" value="Zinc/RING finger domain, C3HC4 (zinc finger)"/>
    <property type="match status" value="1"/>
</dbReference>
<dbReference type="SUPFAM" id="SSF57850">
    <property type="entry name" value="RING/U-box"/>
    <property type="match status" value="1"/>
</dbReference>
<feature type="domain" description="RING-type" evidence="6">
    <location>
        <begin position="64"/>
        <end position="97"/>
    </location>
</feature>
<dbReference type="InterPro" id="IPR049627">
    <property type="entry name" value="SLX8"/>
</dbReference>
<dbReference type="PANTHER" id="PTHR47094">
    <property type="entry name" value="ELFLESS, ISOFORM B"/>
    <property type="match status" value="1"/>
</dbReference>
<dbReference type="GO" id="GO:0008270">
    <property type="term" value="F:zinc ion binding"/>
    <property type="evidence" value="ECO:0007669"/>
    <property type="project" value="UniProtKB-KW"/>
</dbReference>
<keyword evidence="2 4" id="KW-0863">Zinc-finger</keyword>
<dbReference type="InterPro" id="IPR018957">
    <property type="entry name" value="Znf_C3HC4_RING-type"/>
</dbReference>
<dbReference type="InParanoid" id="C3YJ83"/>
<evidence type="ECO:0000313" key="7">
    <source>
        <dbReference type="EMBL" id="EEN59642.1"/>
    </source>
</evidence>
<dbReference type="PROSITE" id="PS50089">
    <property type="entry name" value="ZF_RING_2"/>
    <property type="match status" value="1"/>
</dbReference>
<proteinExistence type="predicted"/>
<dbReference type="GO" id="GO:0061630">
    <property type="term" value="F:ubiquitin protein ligase activity"/>
    <property type="evidence" value="ECO:0007669"/>
    <property type="project" value="InterPro"/>
</dbReference>
<accession>C3YJ83</accession>
<keyword evidence="3" id="KW-0862">Zinc</keyword>
<evidence type="ECO:0000256" key="2">
    <source>
        <dbReference type="ARBA" id="ARBA00022771"/>
    </source>
</evidence>
<dbReference type="PANTHER" id="PTHR47094:SF1">
    <property type="entry name" value="RING-TYPE E3 UBIQUITIN TRANSFERASE"/>
    <property type="match status" value="1"/>
</dbReference>
<gene>
    <name evidence="7" type="ORF">BRAFLDRAFT_101362</name>
</gene>
<dbReference type="Pfam" id="PF00097">
    <property type="entry name" value="zf-C3HC4"/>
    <property type="match status" value="1"/>
</dbReference>
<reference evidence="7" key="1">
    <citation type="journal article" date="2008" name="Nature">
        <title>The amphioxus genome and the evolution of the chordate karyotype.</title>
        <authorList>
            <consortium name="US DOE Joint Genome Institute (JGI-PGF)"/>
            <person name="Putnam N.H."/>
            <person name="Butts T."/>
            <person name="Ferrier D.E.K."/>
            <person name="Furlong R.F."/>
            <person name="Hellsten U."/>
            <person name="Kawashima T."/>
            <person name="Robinson-Rechavi M."/>
            <person name="Shoguchi E."/>
            <person name="Terry A."/>
            <person name="Yu J.-K."/>
            <person name="Benito-Gutierrez E.L."/>
            <person name="Dubchak I."/>
            <person name="Garcia-Fernandez J."/>
            <person name="Gibson-Brown J.J."/>
            <person name="Grigoriev I.V."/>
            <person name="Horton A.C."/>
            <person name="de Jong P.J."/>
            <person name="Jurka J."/>
            <person name="Kapitonov V.V."/>
            <person name="Kohara Y."/>
            <person name="Kuroki Y."/>
            <person name="Lindquist E."/>
            <person name="Lucas S."/>
            <person name="Osoegawa K."/>
            <person name="Pennacchio L.A."/>
            <person name="Salamov A.A."/>
            <person name="Satou Y."/>
            <person name="Sauka-Spengler T."/>
            <person name="Schmutz J."/>
            <person name="Shin-I T."/>
            <person name="Toyoda A."/>
            <person name="Bronner-Fraser M."/>
            <person name="Fujiyama A."/>
            <person name="Holland L.Z."/>
            <person name="Holland P.W.H."/>
            <person name="Satoh N."/>
            <person name="Rokhsar D.S."/>
        </authorList>
    </citation>
    <scope>NUCLEOTIDE SEQUENCE [LARGE SCALE GENOMIC DNA]</scope>
    <source>
        <strain evidence="7">S238N-H82</strain>
        <tissue evidence="7">Testes</tissue>
    </source>
</reference>
<evidence type="ECO:0000256" key="5">
    <source>
        <dbReference type="SAM" id="MobiDB-lite"/>
    </source>
</evidence>
<feature type="region of interest" description="Disordered" evidence="5">
    <location>
        <begin position="1"/>
        <end position="37"/>
    </location>
</feature>
<evidence type="ECO:0000259" key="6">
    <source>
        <dbReference type="PROSITE" id="PS50089"/>
    </source>
</evidence>
<name>C3YJ83_BRAFL</name>
<sequence>MFQVVGSDMKPGGRGAGYESVGMAGQSTGQTAPGTNPQVHRQQEEMTEGWDVLWDSPLESKYECPICLMGLREPVQTNCGHRFCRYCILKSIRQDICFYVIPRSGCSTRYDTPSCIKVVYRGFSASAPEEIALRVERGVRRDSRSPRMVAASGPAGLRKQPYACHSEGSATRIVAFWAGF</sequence>
<protein>
    <recommendedName>
        <fullName evidence="6">RING-type domain-containing protein</fullName>
    </recommendedName>
</protein>
<evidence type="ECO:0000256" key="3">
    <source>
        <dbReference type="ARBA" id="ARBA00022833"/>
    </source>
</evidence>
<dbReference type="SMART" id="SM00184">
    <property type="entry name" value="RING"/>
    <property type="match status" value="1"/>
</dbReference>
<dbReference type="AlphaFoldDB" id="C3YJ83"/>
<evidence type="ECO:0000256" key="4">
    <source>
        <dbReference type="PROSITE-ProRule" id="PRU00175"/>
    </source>
</evidence>
<dbReference type="eggNOG" id="KOG0297">
    <property type="taxonomic scope" value="Eukaryota"/>
</dbReference>
<dbReference type="EMBL" id="GG666518">
    <property type="protein sequence ID" value="EEN59642.1"/>
    <property type="molecule type" value="Genomic_DNA"/>
</dbReference>
<dbReference type="STRING" id="7739.C3YJ83"/>
<feature type="compositionally biased region" description="Polar residues" evidence="5">
    <location>
        <begin position="25"/>
        <end position="37"/>
    </location>
</feature>